<evidence type="ECO:0000259" key="1">
    <source>
        <dbReference type="PROSITE" id="PS51301"/>
    </source>
</evidence>
<sequence length="257" mass="28087">MTDAKSSLIRLRGVLVEEDDHGHWNLNDIWLIAKGKTSQEPKHWRDIGSVKKLTKELQKKVTAGYLKENKPNIPVIYAKTGRGNAGTFAHPILAAAYAGYLSPKLEIETREVWLRFRSGDVSLADEILQRASPEDNQWAGVRALSRAKRNEFTSVLQAHGVVGAGYGQVTNAVYSGLFGADTQMLKAEKGVLTKSGSLRDAMDTDELVSVMFAESLSRKKIVEGELEGNVQCLSATKRSTAFVKQAIDANNASGLSL</sequence>
<dbReference type="EMBL" id="JAVRAF010000005">
    <property type="protein sequence ID" value="MDX8304122.1"/>
    <property type="molecule type" value="Genomic_DNA"/>
</dbReference>
<dbReference type="SMART" id="SM01252">
    <property type="entry name" value="KilA-N"/>
    <property type="match status" value="1"/>
</dbReference>
<accession>A0AAW9FHT8</accession>
<comment type="caution">
    <text evidence="2">The sequence shown here is derived from an EMBL/GenBank/DDBJ whole genome shotgun (WGS) entry which is preliminary data.</text>
</comment>
<protein>
    <submittedName>
        <fullName evidence="2">KilA-N domain-containing protein</fullName>
    </submittedName>
</protein>
<organism evidence="2">
    <name type="scientific">Agrobacterium rosae</name>
    <dbReference type="NCBI Taxonomy" id="1972867"/>
    <lineage>
        <taxon>Bacteria</taxon>
        <taxon>Pseudomonadati</taxon>
        <taxon>Pseudomonadota</taxon>
        <taxon>Alphaproteobacteria</taxon>
        <taxon>Hyphomicrobiales</taxon>
        <taxon>Rhizobiaceae</taxon>
        <taxon>Rhizobium/Agrobacterium group</taxon>
        <taxon>Agrobacterium</taxon>
    </lineage>
</organism>
<dbReference type="Pfam" id="PF04383">
    <property type="entry name" value="KilA-N"/>
    <property type="match status" value="1"/>
</dbReference>
<dbReference type="InterPro" id="IPR017880">
    <property type="entry name" value="KilA_N"/>
</dbReference>
<evidence type="ECO:0000313" key="2">
    <source>
        <dbReference type="EMBL" id="MDX8304122.1"/>
    </source>
</evidence>
<name>A0AAW9FHT8_9HYPH</name>
<gene>
    <name evidence="2" type="ORF">RMR22_17845</name>
</gene>
<dbReference type="AlphaFoldDB" id="A0AAW9FHT8"/>
<reference evidence="2" key="1">
    <citation type="journal article" date="2023" name="Phytobiomes J">
        <title>Deciphering the key players within the bacterial microbiota associated with aerial crown gall tumors on rhododendron: Insights into the gallobiome.</title>
        <authorList>
            <person name="Kuzmanovic N."/>
            <person name="Nesme J."/>
            <person name="Wolf J."/>
            <person name="Neumann-Schaal M."/>
            <person name="Petersen J."/>
            <person name="Fernandez-Gnecco G."/>
            <person name="Sproeer C."/>
            <person name="Bunk B."/>
            <person name="Overmann J."/>
            <person name="Sorensen S.J."/>
            <person name="Idczak E."/>
            <person name="Smalla K."/>
        </authorList>
    </citation>
    <scope>NUCLEOTIDE SEQUENCE</scope>
    <source>
        <strain evidence="2">Rho-11.1</strain>
    </source>
</reference>
<feature type="domain" description="KilA-N" evidence="1">
    <location>
        <begin position="3"/>
        <end position="116"/>
    </location>
</feature>
<proteinExistence type="predicted"/>
<dbReference type="PROSITE" id="PS51301">
    <property type="entry name" value="KILA_N"/>
    <property type="match status" value="1"/>
</dbReference>
<dbReference type="RefSeq" id="WP_320203029.1">
    <property type="nucleotide sequence ID" value="NZ_CP192782.1"/>
</dbReference>
<dbReference type="InterPro" id="IPR018004">
    <property type="entry name" value="KilA/APSES_HTH"/>
</dbReference>